<sequence>MARAEGLSADAIEKLYSDLVQHFIAEELKGWKSAQAQSPA</sequence>
<dbReference type="Proteomes" id="UP000277437">
    <property type="component" value="Chromosome"/>
</dbReference>
<name>A0AAX3FPD5_9PSED</name>
<reference evidence="1 2" key="1">
    <citation type="submission" date="2018-12" db="EMBL/GenBank/DDBJ databases">
        <authorList>
            <consortium name="Pathogen Informatics"/>
        </authorList>
    </citation>
    <scope>NUCLEOTIDE SEQUENCE [LARGE SCALE GENOMIC DNA]</scope>
    <source>
        <strain evidence="1 2">NCTC7357</strain>
    </source>
</reference>
<evidence type="ECO:0000313" key="2">
    <source>
        <dbReference type="Proteomes" id="UP000277437"/>
    </source>
</evidence>
<organism evidence="1 2">
    <name type="scientific">Pseudomonas chlororaphis</name>
    <dbReference type="NCBI Taxonomy" id="587753"/>
    <lineage>
        <taxon>Bacteria</taxon>
        <taxon>Pseudomonadati</taxon>
        <taxon>Pseudomonadota</taxon>
        <taxon>Gammaproteobacteria</taxon>
        <taxon>Pseudomonadales</taxon>
        <taxon>Pseudomonadaceae</taxon>
        <taxon>Pseudomonas</taxon>
    </lineage>
</organism>
<keyword evidence="1" id="KW-0670">Pyruvate</keyword>
<proteinExistence type="predicted"/>
<evidence type="ECO:0000313" key="1">
    <source>
        <dbReference type="EMBL" id="VEF72443.1"/>
    </source>
</evidence>
<gene>
    <name evidence="1" type="ORF">NCTC7357_00677</name>
</gene>
<dbReference type="EMBL" id="LR134334">
    <property type="protein sequence ID" value="VEF72443.1"/>
    <property type="molecule type" value="Genomic_DNA"/>
</dbReference>
<dbReference type="AlphaFoldDB" id="A0AAX3FPD5"/>
<accession>A0AAX3FPD5</accession>
<protein>
    <submittedName>
        <fullName evidence="1">Isochorismate pyruvate-lyase</fullName>
    </submittedName>
</protein>